<keyword evidence="3" id="KW-1185">Reference proteome</keyword>
<dbReference type="EMBL" id="JAKEKT020000073">
    <property type="protein sequence ID" value="KAL1638813.1"/>
    <property type="molecule type" value="Genomic_DNA"/>
</dbReference>
<feature type="compositionally biased region" description="Polar residues" evidence="1">
    <location>
        <begin position="207"/>
        <end position="224"/>
    </location>
</feature>
<feature type="compositionally biased region" description="Basic and acidic residues" evidence="1">
    <location>
        <begin position="134"/>
        <end position="145"/>
    </location>
</feature>
<gene>
    <name evidence="2" type="ORF">SLS58_008518</name>
</gene>
<feature type="compositionally biased region" description="Polar residues" evidence="1">
    <location>
        <begin position="167"/>
        <end position="184"/>
    </location>
</feature>
<protein>
    <recommendedName>
        <fullName evidence="4">C2H2-type domain-containing protein</fullName>
    </recommendedName>
</protein>
<evidence type="ECO:0000313" key="2">
    <source>
        <dbReference type="EMBL" id="KAL1638813.1"/>
    </source>
</evidence>
<dbReference type="PANTHER" id="PTHR38166">
    <property type="entry name" value="C2H2-TYPE DOMAIN-CONTAINING PROTEIN-RELATED"/>
    <property type="match status" value="1"/>
</dbReference>
<evidence type="ECO:0008006" key="4">
    <source>
        <dbReference type="Google" id="ProtNLM"/>
    </source>
</evidence>
<evidence type="ECO:0000256" key="1">
    <source>
        <dbReference type="SAM" id="MobiDB-lite"/>
    </source>
</evidence>
<feature type="compositionally biased region" description="Low complexity" evidence="1">
    <location>
        <begin position="567"/>
        <end position="587"/>
    </location>
</feature>
<organism evidence="2 3">
    <name type="scientific">Diplodia intermedia</name>
    <dbReference type="NCBI Taxonomy" id="856260"/>
    <lineage>
        <taxon>Eukaryota</taxon>
        <taxon>Fungi</taxon>
        <taxon>Dikarya</taxon>
        <taxon>Ascomycota</taxon>
        <taxon>Pezizomycotina</taxon>
        <taxon>Dothideomycetes</taxon>
        <taxon>Dothideomycetes incertae sedis</taxon>
        <taxon>Botryosphaeriales</taxon>
        <taxon>Botryosphaeriaceae</taxon>
        <taxon>Diplodia</taxon>
    </lineage>
</organism>
<evidence type="ECO:0000313" key="3">
    <source>
        <dbReference type="Proteomes" id="UP001521184"/>
    </source>
</evidence>
<feature type="compositionally biased region" description="Acidic residues" evidence="1">
    <location>
        <begin position="261"/>
        <end position="271"/>
    </location>
</feature>
<feature type="compositionally biased region" description="Polar residues" evidence="1">
    <location>
        <begin position="233"/>
        <end position="252"/>
    </location>
</feature>
<proteinExistence type="predicted"/>
<reference evidence="2 3" key="1">
    <citation type="journal article" date="2023" name="Plant Dis.">
        <title>First Report of Diplodia intermedia Causing Canker and Dieback Diseases on Apple Trees in Canada.</title>
        <authorList>
            <person name="Ellouze W."/>
            <person name="Ilyukhin E."/>
            <person name="Sulman M."/>
            <person name="Ali S."/>
        </authorList>
    </citation>
    <scope>NUCLEOTIDE SEQUENCE [LARGE SCALE GENOMIC DNA]</scope>
    <source>
        <strain evidence="2 3">M45-28</strain>
    </source>
</reference>
<accession>A0ABR3TGX8</accession>
<name>A0ABR3TGX8_9PEZI</name>
<dbReference type="PANTHER" id="PTHR38166:SF1">
    <property type="entry name" value="C2H2-TYPE DOMAIN-CONTAINING PROTEIN"/>
    <property type="match status" value="1"/>
</dbReference>
<feature type="region of interest" description="Disordered" evidence="1">
    <location>
        <begin position="552"/>
        <end position="587"/>
    </location>
</feature>
<feature type="region of interest" description="Disordered" evidence="1">
    <location>
        <begin position="83"/>
        <end position="110"/>
    </location>
</feature>
<feature type="region of interest" description="Disordered" evidence="1">
    <location>
        <begin position="126"/>
        <end position="283"/>
    </location>
</feature>
<feature type="region of interest" description="Disordered" evidence="1">
    <location>
        <begin position="708"/>
        <end position="727"/>
    </location>
</feature>
<comment type="caution">
    <text evidence="2">The sequence shown here is derived from an EMBL/GenBank/DDBJ whole genome shotgun (WGS) entry which is preliminary data.</text>
</comment>
<dbReference type="Proteomes" id="UP001521184">
    <property type="component" value="Unassembled WGS sequence"/>
</dbReference>
<sequence length="727" mass="79176">MSAPDPKPERFSRGQQAIKRFKIVNRFLQSDAAGIKPGEDAFDLIGRTEYRRQNLSRTRTGSPAPAHRFQDTFRHNSICSEFSATSHGSNGSSSTAGTHGSSSASSLSTSVIQGTADLRLEHAARQQHLANHPHTSDATDPERFHVSSTHEQYAGPIMPTPEESGRAMTTISESTGASASTEITTPDLEIDPPVPAMQQLSVVAMSRESSSQGVHGGAQASSHEPNNDDADNSDTIQEPSEPDSSAPSNDHQPTPPSDKGDPDDSSSEYDDNASLSDDSHDSQELLQRDCLEKFLRPAKKYLFQRLMVYMANDRSLGLPPPTASLFGCAGTMKTESPDPLTSLPSIEEWTPKQEALQDYDGCRFLATELEDSPTSADQGSSDNRAHDVTKMKEHLDRVHNCSIRCSRCYLVFKKQKELDDHLRVDQICVQIQEPPLVDGYNLAQAEELKGRMRSQRLEDKWRAIWGILFPSDPEHEIPPPWWVNRDELQGMDFYDRFQTFMHEDLPSRVAQSFYTFIDQLFMSGLFQGQIEAIVQNCLEQSYALFRAHDTAGQAATPPPLPPRQHEAGASVAAAAAPSTSAGPSTATTSFAMPDSAAAAAAPGHGVINPSLVMPGSHTDDVDNFQSGPWPTATLAPPAFDVPGLSQRQQPGNLAPLLPTHGSTHPEMSFLAVERDGSVTHTPVGRSPDWTNIDSIDFNGEFDDLTSMYHASFPRGSQEQGGSSSGRG</sequence>